<dbReference type="RefSeq" id="WP_307904614.1">
    <property type="nucleotide sequence ID" value="NZ_AP027059.1"/>
</dbReference>
<dbReference type="Gene3D" id="3.30.1360.40">
    <property type="match status" value="1"/>
</dbReference>
<dbReference type="NCBIfam" id="TIGR00496">
    <property type="entry name" value="frr"/>
    <property type="match status" value="1"/>
</dbReference>
<evidence type="ECO:0000256" key="3">
    <source>
        <dbReference type="ARBA" id="ARBA00022490"/>
    </source>
</evidence>
<comment type="similarity">
    <text evidence="2 5">Belongs to the RRF family.</text>
</comment>
<evidence type="ECO:0000256" key="1">
    <source>
        <dbReference type="ARBA" id="ARBA00004496"/>
    </source>
</evidence>
<dbReference type="HAMAP" id="MF_00040">
    <property type="entry name" value="RRF"/>
    <property type="match status" value="1"/>
</dbReference>
<protein>
    <recommendedName>
        <fullName evidence="5">Ribosome-recycling factor</fullName>
        <shortName evidence="5">RRF</shortName>
    </recommendedName>
    <alternativeName>
        <fullName evidence="5">Ribosome-releasing factor</fullName>
    </alternativeName>
</protein>
<dbReference type="AlphaFoldDB" id="A0AAU9D538"/>
<dbReference type="GO" id="GO:0043023">
    <property type="term" value="F:ribosomal large subunit binding"/>
    <property type="evidence" value="ECO:0007669"/>
    <property type="project" value="TreeGrafter"/>
</dbReference>
<dbReference type="Proteomes" id="UP001321582">
    <property type="component" value="Chromosome"/>
</dbReference>
<reference evidence="8 9" key="1">
    <citation type="submission" date="2022-11" db="EMBL/GenBank/DDBJ databases">
        <title>Haliovirga abyssi gen. nov., sp. nov., a mesophilic fermentative bacterium isolated from the Iheya North hydrothermal field and the proposal of Haliovirgaceae fam. nov.</title>
        <authorList>
            <person name="Miyazaki U."/>
            <person name="Tame A."/>
            <person name="Miyazaki J."/>
            <person name="Takai K."/>
            <person name="Sawayama S."/>
            <person name="Kitajima M."/>
            <person name="Okamoto A."/>
            <person name="Nakagawa S."/>
        </authorList>
    </citation>
    <scope>NUCLEOTIDE SEQUENCE [LARGE SCALE GENOMIC DNA]</scope>
    <source>
        <strain evidence="8 9">IC12</strain>
    </source>
</reference>
<evidence type="ECO:0000256" key="6">
    <source>
        <dbReference type="SAM" id="Coils"/>
    </source>
</evidence>
<dbReference type="CDD" id="cd00520">
    <property type="entry name" value="RRF"/>
    <property type="match status" value="1"/>
</dbReference>
<keyword evidence="6" id="KW-0175">Coiled coil</keyword>
<comment type="function">
    <text evidence="5">Responsible for the release of ribosomes from messenger RNA at the termination of protein biosynthesis. May increase the efficiency of translation by recycling ribosomes from one round of translation to another.</text>
</comment>
<keyword evidence="4 5" id="KW-0648">Protein biosynthesis</keyword>
<dbReference type="InterPro" id="IPR002661">
    <property type="entry name" value="Ribosome_recyc_fac"/>
</dbReference>
<dbReference type="Pfam" id="PF01765">
    <property type="entry name" value="RRF"/>
    <property type="match status" value="1"/>
</dbReference>
<feature type="domain" description="Ribosome recycling factor" evidence="7">
    <location>
        <begin position="21"/>
        <end position="183"/>
    </location>
</feature>
<comment type="subcellular location">
    <subcellularLocation>
        <location evidence="1 5">Cytoplasm</location>
    </subcellularLocation>
</comment>
<dbReference type="InterPro" id="IPR023584">
    <property type="entry name" value="Ribosome_recyc_fac_dom"/>
</dbReference>
<proteinExistence type="inferred from homology"/>
<dbReference type="SUPFAM" id="SSF55194">
    <property type="entry name" value="Ribosome recycling factor, RRF"/>
    <property type="match status" value="1"/>
</dbReference>
<dbReference type="KEGG" id="haby:HLVA_02370"/>
<evidence type="ECO:0000313" key="8">
    <source>
        <dbReference type="EMBL" id="BDU49668.1"/>
    </source>
</evidence>
<keyword evidence="3 5" id="KW-0963">Cytoplasm</keyword>
<keyword evidence="9" id="KW-1185">Reference proteome</keyword>
<dbReference type="PANTHER" id="PTHR20982:SF3">
    <property type="entry name" value="MITOCHONDRIAL RIBOSOME RECYCLING FACTOR PSEUDO 1"/>
    <property type="match status" value="1"/>
</dbReference>
<evidence type="ECO:0000313" key="9">
    <source>
        <dbReference type="Proteomes" id="UP001321582"/>
    </source>
</evidence>
<evidence type="ECO:0000256" key="4">
    <source>
        <dbReference type="ARBA" id="ARBA00022917"/>
    </source>
</evidence>
<dbReference type="Gene3D" id="1.10.132.20">
    <property type="entry name" value="Ribosome-recycling factor"/>
    <property type="match status" value="1"/>
</dbReference>
<dbReference type="EMBL" id="AP027059">
    <property type="protein sequence ID" value="BDU49668.1"/>
    <property type="molecule type" value="Genomic_DNA"/>
</dbReference>
<dbReference type="GO" id="GO:0006415">
    <property type="term" value="P:translational termination"/>
    <property type="evidence" value="ECO:0007669"/>
    <property type="project" value="UniProtKB-UniRule"/>
</dbReference>
<dbReference type="GO" id="GO:0005737">
    <property type="term" value="C:cytoplasm"/>
    <property type="evidence" value="ECO:0007669"/>
    <property type="project" value="UniProtKB-SubCell"/>
</dbReference>
<dbReference type="InterPro" id="IPR036191">
    <property type="entry name" value="RRF_sf"/>
</dbReference>
<gene>
    <name evidence="5 8" type="primary">frr</name>
    <name evidence="8" type="ORF">HLVA_02370</name>
</gene>
<feature type="coiled-coil region" evidence="6">
    <location>
        <begin position="132"/>
        <end position="166"/>
    </location>
</feature>
<dbReference type="FunFam" id="3.30.1360.40:FF:000001">
    <property type="entry name" value="Ribosome-recycling factor"/>
    <property type="match status" value="1"/>
</dbReference>
<organism evidence="8 9">
    <name type="scientific">Haliovirga abyssi</name>
    <dbReference type="NCBI Taxonomy" id="2996794"/>
    <lineage>
        <taxon>Bacteria</taxon>
        <taxon>Fusobacteriati</taxon>
        <taxon>Fusobacteriota</taxon>
        <taxon>Fusobacteriia</taxon>
        <taxon>Fusobacteriales</taxon>
        <taxon>Haliovirgaceae</taxon>
        <taxon>Haliovirga</taxon>
    </lineage>
</organism>
<name>A0AAU9D538_9FUSO</name>
<sequence>MAETLMKEIEERMQKSIDATKGKLAAIRAGRASINMLDGIMVNYYGNPTPLNQVANLSAPEARALTIEPWDINAIKDIEKAIQMSNLGLTPNNNGKLIRLQIPELTEERRKDYLKLAKKEDEDGKIAIRNVRKDINNKLRKMQKDSDITEDELKSYETKVQKITDKYIKNVDELFVKKEKEIMGK</sequence>
<evidence type="ECO:0000256" key="2">
    <source>
        <dbReference type="ARBA" id="ARBA00005912"/>
    </source>
</evidence>
<evidence type="ECO:0000259" key="7">
    <source>
        <dbReference type="Pfam" id="PF01765"/>
    </source>
</evidence>
<evidence type="ECO:0000256" key="5">
    <source>
        <dbReference type="HAMAP-Rule" id="MF_00040"/>
    </source>
</evidence>
<accession>A0AAU9D538</accession>
<dbReference type="PANTHER" id="PTHR20982">
    <property type="entry name" value="RIBOSOME RECYCLING FACTOR"/>
    <property type="match status" value="1"/>
</dbReference>
<dbReference type="FunFam" id="1.10.132.20:FF:000001">
    <property type="entry name" value="Ribosome-recycling factor"/>
    <property type="match status" value="1"/>
</dbReference>